<proteinExistence type="predicted"/>
<name>C8NDS3_9LACT</name>
<evidence type="ECO:0000313" key="4">
    <source>
        <dbReference type="Proteomes" id="UP000005926"/>
    </source>
</evidence>
<organism evidence="3 4">
    <name type="scientific">Granulicatella adiacens ATCC 49175</name>
    <dbReference type="NCBI Taxonomy" id="638301"/>
    <lineage>
        <taxon>Bacteria</taxon>
        <taxon>Bacillati</taxon>
        <taxon>Bacillota</taxon>
        <taxon>Bacilli</taxon>
        <taxon>Lactobacillales</taxon>
        <taxon>Carnobacteriaceae</taxon>
        <taxon>Granulicatella</taxon>
    </lineage>
</organism>
<dbReference type="EMBL" id="ACKZ01000004">
    <property type="protein sequence ID" value="EEW38204.1"/>
    <property type="molecule type" value="Genomic_DNA"/>
</dbReference>
<evidence type="ECO:0000259" key="2">
    <source>
        <dbReference type="Pfam" id="PF25164"/>
    </source>
</evidence>
<dbReference type="Pfam" id="PF25164">
    <property type="entry name" value="CoiA_N"/>
    <property type="match status" value="1"/>
</dbReference>
<sequence>MNIVRTKTGELIHATQIKEDEAYFCPECGEEVTKKISRNGVVFFAHIPKKHRQEETQAHQEGKHLLLESLKSHGFHAELEPYVSSIEQIPDIVVTEGKNAWCIEYQCSVISPEDIVERTKHLNEIGMSVQWILGENYESQHKLTDTFSFLMKYHPQLGNYLIFFVKGEMIFHTRIKIKPRSQQMTYQIVRVPLLSFSWKKWKKLVEDSVPVKAHLKPNREMKWTSRDTMLFKKLASPLTRAFLVKLYRCRQTIEELPDSFLTFPIYTETFKVPNLVWKGYAWILLEQMAFGGDVEMMGFIERVKEILRPFLRPVSNPESQMEACIWEFIDELLADKKIKISYPKSKMNRLQKDGNFGKIFMSVEG</sequence>
<dbReference type="HOGENOM" id="CLU_777942_0_0_9"/>
<dbReference type="eggNOG" id="COG4469">
    <property type="taxonomic scope" value="Bacteria"/>
</dbReference>
<feature type="domain" description="Competence protein CoiA nuclease-like" evidence="1">
    <location>
        <begin position="55"/>
        <end position="201"/>
    </location>
</feature>
<dbReference type="STRING" id="638301.HMPREF0444_0068"/>
<accession>C8NDS3</accession>
<dbReference type="Pfam" id="PF06054">
    <property type="entry name" value="CoiA_nuc"/>
    <property type="match status" value="1"/>
</dbReference>
<dbReference type="RefSeq" id="WP_005604956.1">
    <property type="nucleotide sequence ID" value="NZ_CP102283.1"/>
</dbReference>
<protein>
    <submittedName>
        <fullName evidence="3">Competence protein CoiA-like protein</fullName>
    </submittedName>
</protein>
<evidence type="ECO:0000259" key="1">
    <source>
        <dbReference type="Pfam" id="PF06054"/>
    </source>
</evidence>
<feature type="domain" description="Competence protein CoiA-like N-terminal" evidence="2">
    <location>
        <begin position="14"/>
        <end position="50"/>
    </location>
</feature>
<dbReference type="InterPro" id="IPR057253">
    <property type="entry name" value="CoiA-like_N"/>
</dbReference>
<reference evidence="3 4" key="1">
    <citation type="submission" date="2009-08" db="EMBL/GenBank/DDBJ databases">
        <authorList>
            <person name="Muzny D."/>
            <person name="Qin X."/>
            <person name="Deng J."/>
            <person name="Jiang H."/>
            <person name="Liu Y."/>
            <person name="Qu J."/>
            <person name="Song X.-Z."/>
            <person name="Zhang L."/>
            <person name="Thornton R."/>
            <person name="Coyle M."/>
            <person name="Francisco L."/>
            <person name="Jackson L."/>
            <person name="Javaid M."/>
            <person name="Korchina V."/>
            <person name="Kovar C."/>
            <person name="Mata R."/>
            <person name="Mathew T."/>
            <person name="Ngo R."/>
            <person name="Nguyen L."/>
            <person name="Nguyen N."/>
            <person name="Okwuonu G."/>
            <person name="Ongeri F."/>
            <person name="Pham C."/>
            <person name="Simmons D."/>
            <person name="Wilczek-Boney K."/>
            <person name="Hale W."/>
            <person name="Jakkamsetti A."/>
            <person name="Pham P."/>
            <person name="Ruth R."/>
            <person name="San Lucas F."/>
            <person name="Warren J."/>
            <person name="Zhang J."/>
            <person name="Zhao Z."/>
            <person name="Zhou C."/>
            <person name="Zhu D."/>
            <person name="Lee S."/>
            <person name="Bess C."/>
            <person name="Blankenburg K."/>
            <person name="Forbes L."/>
            <person name="Fu Q."/>
            <person name="Gubbala S."/>
            <person name="Hirani K."/>
            <person name="Jayaseelan J.C."/>
            <person name="Lara F."/>
            <person name="Munidasa M."/>
            <person name="Palculict T."/>
            <person name="Patil S."/>
            <person name="Pu L.-L."/>
            <person name="Saada N."/>
            <person name="Tang L."/>
            <person name="Weissenberger G."/>
            <person name="Zhu Y."/>
            <person name="Hemphill L."/>
            <person name="Shang Y."/>
            <person name="Youmans B."/>
            <person name="Ayvaz T."/>
            <person name="Ross M."/>
            <person name="Santibanez J."/>
            <person name="Aqrawi P."/>
            <person name="Gross S."/>
            <person name="Joshi V."/>
            <person name="Fowler G."/>
            <person name="Nazareth L."/>
            <person name="Reid J."/>
            <person name="Worley K."/>
            <person name="Petrosino J."/>
            <person name="Highlander S."/>
            <person name="Gibbs R."/>
        </authorList>
    </citation>
    <scope>NUCLEOTIDE SEQUENCE [LARGE SCALE GENOMIC DNA]</scope>
    <source>
        <strain evidence="3 4">ATCC 49175</strain>
    </source>
</reference>
<dbReference type="InterPro" id="IPR010330">
    <property type="entry name" value="CoiA_nuc"/>
</dbReference>
<dbReference type="Proteomes" id="UP000005926">
    <property type="component" value="Unassembled WGS sequence"/>
</dbReference>
<evidence type="ECO:0000313" key="3">
    <source>
        <dbReference type="EMBL" id="EEW38204.1"/>
    </source>
</evidence>
<gene>
    <name evidence="3" type="ORF">HMPREF0444_0068</name>
</gene>
<dbReference type="GeneID" id="78411665"/>
<comment type="caution">
    <text evidence="3">The sequence shown here is derived from an EMBL/GenBank/DDBJ whole genome shotgun (WGS) entry which is preliminary data.</text>
</comment>
<dbReference type="AlphaFoldDB" id="C8NDS3"/>
<keyword evidence="4" id="KW-1185">Reference proteome</keyword>